<protein>
    <submittedName>
        <fullName evidence="5">Uncharacterized protein</fullName>
    </submittedName>
</protein>
<keyword evidence="1" id="KW-0540">Nuclease</keyword>
<dbReference type="Proteomes" id="UP000307440">
    <property type="component" value="Unassembled WGS sequence"/>
</dbReference>
<name>A0A5C3KYZ0_COPMA</name>
<dbReference type="GO" id="GO:0016787">
    <property type="term" value="F:hydrolase activity"/>
    <property type="evidence" value="ECO:0007669"/>
    <property type="project" value="UniProtKB-KW"/>
</dbReference>
<evidence type="ECO:0000256" key="4">
    <source>
        <dbReference type="SAM" id="SignalP"/>
    </source>
</evidence>
<feature type="compositionally biased region" description="Basic residues" evidence="3">
    <location>
        <begin position="193"/>
        <end position="205"/>
    </location>
</feature>
<evidence type="ECO:0000256" key="2">
    <source>
        <dbReference type="ARBA" id="ARBA00022801"/>
    </source>
</evidence>
<keyword evidence="6" id="KW-1185">Reference proteome</keyword>
<organism evidence="5 6">
    <name type="scientific">Coprinopsis marcescibilis</name>
    <name type="common">Agaric fungus</name>
    <name type="synonym">Psathyrella marcescibilis</name>
    <dbReference type="NCBI Taxonomy" id="230819"/>
    <lineage>
        <taxon>Eukaryota</taxon>
        <taxon>Fungi</taxon>
        <taxon>Dikarya</taxon>
        <taxon>Basidiomycota</taxon>
        <taxon>Agaricomycotina</taxon>
        <taxon>Agaricomycetes</taxon>
        <taxon>Agaricomycetidae</taxon>
        <taxon>Agaricales</taxon>
        <taxon>Agaricineae</taxon>
        <taxon>Psathyrellaceae</taxon>
        <taxon>Coprinopsis</taxon>
    </lineage>
</organism>
<dbReference type="Gene3D" id="3.10.450.30">
    <property type="entry name" value="Microbial ribonucleases"/>
    <property type="match status" value="1"/>
</dbReference>
<sequence length="205" mass="22801">MRFNALVAASFLFTLVSGLVIPSNTLSGRDTDLEVRQDLLEDSVEIFRREPRRKQNTQWKVPGGGGKPAPRRLSETYTRKDVNKAVKAANTEHKRLQGASKTQIKKSPLKVFNNNKHHSPQKPGAKNAKSLPKMKGPGYEYPLPNKNPKANGAKGPARVIMQERQGKLRLKGVVAHDQKRGPGAPGANDHFRIHGSKPKPTRRRK</sequence>
<proteinExistence type="predicted"/>
<dbReference type="AlphaFoldDB" id="A0A5C3KYZ0"/>
<feature type="region of interest" description="Disordered" evidence="3">
    <location>
        <begin position="112"/>
        <end position="156"/>
    </location>
</feature>
<dbReference type="GO" id="GO:0004540">
    <property type="term" value="F:RNA nuclease activity"/>
    <property type="evidence" value="ECO:0007669"/>
    <property type="project" value="InterPro"/>
</dbReference>
<gene>
    <name evidence="5" type="ORF">FA15DRAFT_693703</name>
</gene>
<evidence type="ECO:0000256" key="3">
    <source>
        <dbReference type="SAM" id="MobiDB-lite"/>
    </source>
</evidence>
<accession>A0A5C3KYZ0</accession>
<evidence type="ECO:0000313" key="6">
    <source>
        <dbReference type="Proteomes" id="UP000307440"/>
    </source>
</evidence>
<reference evidence="5 6" key="1">
    <citation type="journal article" date="2019" name="Nat. Ecol. Evol.">
        <title>Megaphylogeny resolves global patterns of mushroom evolution.</title>
        <authorList>
            <person name="Varga T."/>
            <person name="Krizsan K."/>
            <person name="Foldi C."/>
            <person name="Dima B."/>
            <person name="Sanchez-Garcia M."/>
            <person name="Sanchez-Ramirez S."/>
            <person name="Szollosi G.J."/>
            <person name="Szarkandi J.G."/>
            <person name="Papp V."/>
            <person name="Albert L."/>
            <person name="Andreopoulos W."/>
            <person name="Angelini C."/>
            <person name="Antonin V."/>
            <person name="Barry K.W."/>
            <person name="Bougher N.L."/>
            <person name="Buchanan P."/>
            <person name="Buyck B."/>
            <person name="Bense V."/>
            <person name="Catcheside P."/>
            <person name="Chovatia M."/>
            <person name="Cooper J."/>
            <person name="Damon W."/>
            <person name="Desjardin D."/>
            <person name="Finy P."/>
            <person name="Geml J."/>
            <person name="Haridas S."/>
            <person name="Hughes K."/>
            <person name="Justo A."/>
            <person name="Karasinski D."/>
            <person name="Kautmanova I."/>
            <person name="Kiss B."/>
            <person name="Kocsube S."/>
            <person name="Kotiranta H."/>
            <person name="LaButti K.M."/>
            <person name="Lechner B.E."/>
            <person name="Liimatainen K."/>
            <person name="Lipzen A."/>
            <person name="Lukacs Z."/>
            <person name="Mihaltcheva S."/>
            <person name="Morgado L.N."/>
            <person name="Niskanen T."/>
            <person name="Noordeloos M.E."/>
            <person name="Ohm R.A."/>
            <person name="Ortiz-Santana B."/>
            <person name="Ovrebo C."/>
            <person name="Racz N."/>
            <person name="Riley R."/>
            <person name="Savchenko A."/>
            <person name="Shiryaev A."/>
            <person name="Soop K."/>
            <person name="Spirin V."/>
            <person name="Szebenyi C."/>
            <person name="Tomsovsky M."/>
            <person name="Tulloss R.E."/>
            <person name="Uehling J."/>
            <person name="Grigoriev I.V."/>
            <person name="Vagvolgyi C."/>
            <person name="Papp T."/>
            <person name="Martin F.M."/>
            <person name="Miettinen O."/>
            <person name="Hibbett D.S."/>
            <person name="Nagy L.G."/>
        </authorList>
    </citation>
    <scope>NUCLEOTIDE SEQUENCE [LARGE SCALE GENOMIC DNA]</scope>
    <source>
        <strain evidence="5 6">CBS 121175</strain>
    </source>
</reference>
<dbReference type="SUPFAM" id="SSF53933">
    <property type="entry name" value="Microbial ribonucleases"/>
    <property type="match status" value="1"/>
</dbReference>
<keyword evidence="4" id="KW-0732">Signal</keyword>
<feature type="region of interest" description="Disordered" evidence="3">
    <location>
        <begin position="172"/>
        <end position="205"/>
    </location>
</feature>
<dbReference type="GO" id="GO:0003723">
    <property type="term" value="F:RNA binding"/>
    <property type="evidence" value="ECO:0007669"/>
    <property type="project" value="InterPro"/>
</dbReference>
<dbReference type="OrthoDB" id="2963718at2759"/>
<dbReference type="EMBL" id="ML210184">
    <property type="protein sequence ID" value="TFK25642.1"/>
    <property type="molecule type" value="Genomic_DNA"/>
</dbReference>
<feature type="signal peptide" evidence="4">
    <location>
        <begin position="1"/>
        <end position="18"/>
    </location>
</feature>
<evidence type="ECO:0000313" key="5">
    <source>
        <dbReference type="EMBL" id="TFK25642.1"/>
    </source>
</evidence>
<evidence type="ECO:0000256" key="1">
    <source>
        <dbReference type="ARBA" id="ARBA00022722"/>
    </source>
</evidence>
<dbReference type="InterPro" id="IPR016191">
    <property type="entry name" value="Ribonuclease/ribotoxin"/>
</dbReference>
<keyword evidence="2" id="KW-0378">Hydrolase</keyword>
<feature type="region of interest" description="Disordered" evidence="3">
    <location>
        <begin position="49"/>
        <end position="79"/>
    </location>
</feature>
<feature type="chain" id="PRO_5022997505" evidence="4">
    <location>
        <begin position="19"/>
        <end position="205"/>
    </location>
</feature>